<comment type="caution">
    <text evidence="2">The sequence shown here is derived from an EMBL/GenBank/DDBJ whole genome shotgun (WGS) entry which is preliminary data.</text>
</comment>
<evidence type="ECO:0000313" key="2">
    <source>
        <dbReference type="EMBL" id="RON44251.1"/>
    </source>
</evidence>
<dbReference type="Gene3D" id="3.30.1330.40">
    <property type="entry name" value="RutC-like"/>
    <property type="match status" value="1"/>
</dbReference>
<dbReference type="OrthoDB" id="9809792at2"/>
<dbReference type="RefSeq" id="WP_123511709.1">
    <property type="nucleotide sequence ID" value="NZ_MOBQ01000022.1"/>
</dbReference>
<dbReference type="AlphaFoldDB" id="A0A423K0U8"/>
<evidence type="ECO:0000256" key="1">
    <source>
        <dbReference type="ARBA" id="ARBA00010552"/>
    </source>
</evidence>
<sequence length="131" mass="14524">MSDREIIIPAAMKAIVERAGYAPAVKVGDTLFCAGQVGRTPDLQVIEDPEQQFICAWENLREVLEAGGCTFEDVVDMTTYHVDMSKHMAVFREVKNRLFPKGLCAWTCIGVSELAHPGLLVEIKCVAVRRT</sequence>
<dbReference type="PANTHER" id="PTHR11803">
    <property type="entry name" value="2-IMINOBUTANOATE/2-IMINOPROPANOATE DEAMINASE RIDA"/>
    <property type="match status" value="1"/>
</dbReference>
<protein>
    <recommendedName>
        <fullName evidence="4">RidA family protein</fullName>
    </recommendedName>
</protein>
<dbReference type="InterPro" id="IPR006175">
    <property type="entry name" value="YjgF/YER057c/UK114"/>
</dbReference>
<accession>A0A423K0U8</accession>
<dbReference type="Pfam" id="PF01042">
    <property type="entry name" value="Ribonuc_L-PSP"/>
    <property type="match status" value="1"/>
</dbReference>
<proteinExistence type="inferred from homology"/>
<gene>
    <name evidence="2" type="ORF">BK666_17995</name>
</gene>
<dbReference type="InterPro" id="IPR035959">
    <property type="entry name" value="RutC-like_sf"/>
</dbReference>
<dbReference type="GO" id="GO:0005829">
    <property type="term" value="C:cytosol"/>
    <property type="evidence" value="ECO:0007669"/>
    <property type="project" value="TreeGrafter"/>
</dbReference>
<dbReference type="InterPro" id="IPR038743">
    <property type="entry name" value="YjgH-like"/>
</dbReference>
<dbReference type="PANTHER" id="PTHR11803:SF58">
    <property type="entry name" value="PROTEIN HMF1-RELATED"/>
    <property type="match status" value="1"/>
</dbReference>
<reference evidence="2 3" key="1">
    <citation type="submission" date="2016-10" db="EMBL/GenBank/DDBJ databases">
        <title>Comparative genome analysis of multiple Pseudomonas spp. focuses on biocontrol and plant growth promoting traits.</title>
        <authorList>
            <person name="Tao X.-Y."/>
            <person name="Taylor C.G."/>
        </authorList>
    </citation>
    <scope>NUCLEOTIDE SEQUENCE [LARGE SCALE GENOMIC DNA]</scope>
    <source>
        <strain evidence="2 3">37A10</strain>
    </source>
</reference>
<dbReference type="Proteomes" id="UP000285349">
    <property type="component" value="Unassembled WGS sequence"/>
</dbReference>
<dbReference type="GO" id="GO:0019239">
    <property type="term" value="F:deaminase activity"/>
    <property type="evidence" value="ECO:0007669"/>
    <property type="project" value="TreeGrafter"/>
</dbReference>
<organism evidence="2 3">
    <name type="scientific">Pseudomonas frederiksbergensis</name>
    <dbReference type="NCBI Taxonomy" id="104087"/>
    <lineage>
        <taxon>Bacteria</taxon>
        <taxon>Pseudomonadati</taxon>
        <taxon>Pseudomonadota</taxon>
        <taxon>Gammaproteobacteria</taxon>
        <taxon>Pseudomonadales</taxon>
        <taxon>Pseudomonadaceae</taxon>
        <taxon>Pseudomonas</taxon>
    </lineage>
</organism>
<evidence type="ECO:0000313" key="3">
    <source>
        <dbReference type="Proteomes" id="UP000285349"/>
    </source>
</evidence>
<dbReference type="SUPFAM" id="SSF55298">
    <property type="entry name" value="YjgF-like"/>
    <property type="match status" value="1"/>
</dbReference>
<name>A0A423K0U8_9PSED</name>
<dbReference type="EMBL" id="MOBQ01000022">
    <property type="protein sequence ID" value="RON44251.1"/>
    <property type="molecule type" value="Genomic_DNA"/>
</dbReference>
<dbReference type="CDD" id="cd02198">
    <property type="entry name" value="YjgH_like"/>
    <property type="match status" value="1"/>
</dbReference>
<comment type="similarity">
    <text evidence="1">Belongs to the RutC family.</text>
</comment>
<evidence type="ECO:0008006" key="4">
    <source>
        <dbReference type="Google" id="ProtNLM"/>
    </source>
</evidence>